<dbReference type="Gene3D" id="3.30.565.10">
    <property type="entry name" value="Histidine kinase-like ATPase, C-terminal domain"/>
    <property type="match status" value="1"/>
</dbReference>
<evidence type="ECO:0000259" key="12">
    <source>
        <dbReference type="PROSITE" id="PS50885"/>
    </source>
</evidence>
<keyword evidence="10" id="KW-0472">Membrane</keyword>
<dbReference type="InterPro" id="IPR003661">
    <property type="entry name" value="HisK_dim/P_dom"/>
</dbReference>
<keyword evidence="6" id="KW-0812">Transmembrane</keyword>
<sequence length="464" mass="48180">MSLRKRLVLTVLVLLVIGLGSSVGAIFGALQDWSGDANDDVLSSVGKDFRADLLAGGGVPRLRPGGDPGTVTGLWRAGARRGELPSFFQIRGADGAVIDTITYGSAPELPDPLPTTLWPDNGERLANVPGWLVHSSRLTEGGPILLVAMRTAATEELIDRVANVAVISSLVALALVALLSAHAVRRGLRPLTAISATAAAIGSGDLSQRVAGAGARTEVGRLGTSLNAMLAQLETAFAQRSAAAERLRRFVGDASHELRTPIATIRGYAELFRRGAASRPDDLALAMRRIESEAERMGVLVDELLLLARLDQGRPLEREPVDLTALAADAVADANTLAGHDFRLVADGPVTVPGDAARLRQVLGNLLDNVRRHTPPGTAATVRVAAEAGQAVLTVADTGPGLGEAAQAKVFERFYRGETARAEQDGAGLGLSIVDAVVAGHGGAATVHSGQSGGATFRITLPLN</sequence>
<dbReference type="CDD" id="cd00075">
    <property type="entry name" value="HATPase"/>
    <property type="match status" value="1"/>
</dbReference>
<name>A0A7W7CAV5_9PSEU</name>
<dbReference type="SMART" id="SM00387">
    <property type="entry name" value="HATPase_c"/>
    <property type="match status" value="1"/>
</dbReference>
<dbReference type="SUPFAM" id="SSF158472">
    <property type="entry name" value="HAMP domain-like"/>
    <property type="match status" value="1"/>
</dbReference>
<comment type="catalytic activity">
    <reaction evidence="1">
        <text>ATP + protein L-histidine = ADP + protein N-phospho-L-histidine.</text>
        <dbReference type="EC" id="2.7.13.3"/>
    </reaction>
</comment>
<dbReference type="InterPro" id="IPR036097">
    <property type="entry name" value="HisK_dim/P_sf"/>
</dbReference>
<gene>
    <name evidence="13" type="ORF">HNR67_002427</name>
</gene>
<keyword evidence="4" id="KW-0597">Phosphoprotein</keyword>
<dbReference type="PROSITE" id="PS50109">
    <property type="entry name" value="HIS_KIN"/>
    <property type="match status" value="1"/>
</dbReference>
<keyword evidence="14" id="KW-1185">Reference proteome</keyword>
<evidence type="ECO:0000256" key="1">
    <source>
        <dbReference type="ARBA" id="ARBA00000085"/>
    </source>
</evidence>
<feature type="domain" description="HAMP" evidence="12">
    <location>
        <begin position="185"/>
        <end position="238"/>
    </location>
</feature>
<dbReference type="Pfam" id="PF00512">
    <property type="entry name" value="HisKA"/>
    <property type="match status" value="1"/>
</dbReference>
<evidence type="ECO:0000259" key="11">
    <source>
        <dbReference type="PROSITE" id="PS50109"/>
    </source>
</evidence>
<dbReference type="InterPro" id="IPR050428">
    <property type="entry name" value="TCS_sensor_his_kinase"/>
</dbReference>
<dbReference type="InterPro" id="IPR036890">
    <property type="entry name" value="HATPase_C_sf"/>
</dbReference>
<dbReference type="SMART" id="SM00304">
    <property type="entry name" value="HAMP"/>
    <property type="match status" value="1"/>
</dbReference>
<comment type="subcellular location">
    <subcellularLocation>
        <location evidence="2">Cell membrane</location>
    </subcellularLocation>
</comment>
<evidence type="ECO:0000256" key="9">
    <source>
        <dbReference type="ARBA" id="ARBA00023012"/>
    </source>
</evidence>
<dbReference type="InterPro" id="IPR003594">
    <property type="entry name" value="HATPase_dom"/>
</dbReference>
<reference evidence="13 14" key="1">
    <citation type="submission" date="2020-08" db="EMBL/GenBank/DDBJ databases">
        <title>Sequencing the genomes of 1000 actinobacteria strains.</title>
        <authorList>
            <person name="Klenk H.-P."/>
        </authorList>
    </citation>
    <scope>NUCLEOTIDE SEQUENCE [LARGE SCALE GENOMIC DNA]</scope>
    <source>
        <strain evidence="13 14">DSM 44230</strain>
    </source>
</reference>
<evidence type="ECO:0000256" key="3">
    <source>
        <dbReference type="ARBA" id="ARBA00012438"/>
    </source>
</evidence>
<dbReference type="GO" id="GO:0000155">
    <property type="term" value="F:phosphorelay sensor kinase activity"/>
    <property type="evidence" value="ECO:0007669"/>
    <property type="project" value="InterPro"/>
</dbReference>
<dbReference type="EC" id="2.7.13.3" evidence="3"/>
<evidence type="ECO:0000256" key="8">
    <source>
        <dbReference type="ARBA" id="ARBA00022989"/>
    </source>
</evidence>
<feature type="domain" description="Histidine kinase" evidence="11">
    <location>
        <begin position="253"/>
        <end position="464"/>
    </location>
</feature>
<dbReference type="Pfam" id="PF02518">
    <property type="entry name" value="HATPase_c"/>
    <property type="match status" value="1"/>
</dbReference>
<dbReference type="SMART" id="SM00388">
    <property type="entry name" value="HisKA"/>
    <property type="match status" value="1"/>
</dbReference>
<dbReference type="SUPFAM" id="SSF55874">
    <property type="entry name" value="ATPase domain of HSP90 chaperone/DNA topoisomerase II/histidine kinase"/>
    <property type="match status" value="1"/>
</dbReference>
<evidence type="ECO:0000256" key="10">
    <source>
        <dbReference type="ARBA" id="ARBA00023136"/>
    </source>
</evidence>
<dbReference type="SUPFAM" id="SSF47384">
    <property type="entry name" value="Homodimeric domain of signal transducing histidine kinase"/>
    <property type="match status" value="1"/>
</dbReference>
<accession>A0A7W7CAV5</accession>
<dbReference type="EMBL" id="JACHMH010000001">
    <property type="protein sequence ID" value="MBB4676309.1"/>
    <property type="molecule type" value="Genomic_DNA"/>
</dbReference>
<keyword evidence="5 13" id="KW-0808">Transferase</keyword>
<dbReference type="GO" id="GO:0005886">
    <property type="term" value="C:plasma membrane"/>
    <property type="evidence" value="ECO:0007669"/>
    <property type="project" value="UniProtKB-SubCell"/>
</dbReference>
<dbReference type="InterPro" id="IPR004358">
    <property type="entry name" value="Sig_transdc_His_kin-like_C"/>
</dbReference>
<dbReference type="CDD" id="cd00082">
    <property type="entry name" value="HisKA"/>
    <property type="match status" value="1"/>
</dbReference>
<protein>
    <recommendedName>
        <fullName evidence="3">histidine kinase</fullName>
        <ecNumber evidence="3">2.7.13.3</ecNumber>
    </recommendedName>
</protein>
<dbReference type="AlphaFoldDB" id="A0A7W7CAV5"/>
<dbReference type="InterPro" id="IPR003660">
    <property type="entry name" value="HAMP_dom"/>
</dbReference>
<proteinExistence type="predicted"/>
<dbReference type="Gene3D" id="6.10.340.10">
    <property type="match status" value="1"/>
</dbReference>
<evidence type="ECO:0000313" key="13">
    <source>
        <dbReference type="EMBL" id="MBB4676309.1"/>
    </source>
</evidence>
<evidence type="ECO:0000313" key="14">
    <source>
        <dbReference type="Proteomes" id="UP000533598"/>
    </source>
</evidence>
<dbReference type="PROSITE" id="PS50885">
    <property type="entry name" value="HAMP"/>
    <property type="match status" value="1"/>
</dbReference>
<dbReference type="FunFam" id="1.10.287.130:FF:000001">
    <property type="entry name" value="Two-component sensor histidine kinase"/>
    <property type="match status" value="1"/>
</dbReference>
<evidence type="ECO:0000256" key="2">
    <source>
        <dbReference type="ARBA" id="ARBA00004236"/>
    </source>
</evidence>
<keyword evidence="9" id="KW-0902">Two-component regulatory system</keyword>
<evidence type="ECO:0000256" key="6">
    <source>
        <dbReference type="ARBA" id="ARBA00022692"/>
    </source>
</evidence>
<dbReference type="RefSeq" id="WP_185002152.1">
    <property type="nucleotide sequence ID" value="NZ_BAAAUI010000029.1"/>
</dbReference>
<evidence type="ECO:0000256" key="7">
    <source>
        <dbReference type="ARBA" id="ARBA00022777"/>
    </source>
</evidence>
<dbReference type="PANTHER" id="PTHR45436:SF5">
    <property type="entry name" value="SENSOR HISTIDINE KINASE TRCS"/>
    <property type="match status" value="1"/>
</dbReference>
<keyword evidence="7 13" id="KW-0418">Kinase</keyword>
<organism evidence="13 14">
    <name type="scientific">Crossiella cryophila</name>
    <dbReference type="NCBI Taxonomy" id="43355"/>
    <lineage>
        <taxon>Bacteria</taxon>
        <taxon>Bacillati</taxon>
        <taxon>Actinomycetota</taxon>
        <taxon>Actinomycetes</taxon>
        <taxon>Pseudonocardiales</taxon>
        <taxon>Pseudonocardiaceae</taxon>
        <taxon>Crossiella</taxon>
    </lineage>
</organism>
<dbReference type="PANTHER" id="PTHR45436">
    <property type="entry name" value="SENSOR HISTIDINE KINASE YKOH"/>
    <property type="match status" value="1"/>
</dbReference>
<dbReference type="Pfam" id="PF00672">
    <property type="entry name" value="HAMP"/>
    <property type="match status" value="1"/>
</dbReference>
<dbReference type="Gene3D" id="1.10.287.130">
    <property type="match status" value="1"/>
</dbReference>
<evidence type="ECO:0000256" key="5">
    <source>
        <dbReference type="ARBA" id="ARBA00022679"/>
    </source>
</evidence>
<dbReference type="CDD" id="cd06225">
    <property type="entry name" value="HAMP"/>
    <property type="match status" value="1"/>
</dbReference>
<keyword evidence="8" id="KW-1133">Transmembrane helix</keyword>
<dbReference type="Proteomes" id="UP000533598">
    <property type="component" value="Unassembled WGS sequence"/>
</dbReference>
<dbReference type="PRINTS" id="PR00344">
    <property type="entry name" value="BCTRLSENSOR"/>
</dbReference>
<comment type="caution">
    <text evidence="13">The sequence shown here is derived from an EMBL/GenBank/DDBJ whole genome shotgun (WGS) entry which is preliminary data.</text>
</comment>
<dbReference type="InterPro" id="IPR005467">
    <property type="entry name" value="His_kinase_dom"/>
</dbReference>
<evidence type="ECO:0000256" key="4">
    <source>
        <dbReference type="ARBA" id="ARBA00022553"/>
    </source>
</evidence>